<evidence type="ECO:0000313" key="1">
    <source>
        <dbReference type="EMBL" id="JAD38219.1"/>
    </source>
</evidence>
<dbReference type="AlphaFoldDB" id="A0A0A8ZFP0"/>
<reference evidence="1" key="2">
    <citation type="journal article" date="2015" name="Data Brief">
        <title>Shoot transcriptome of the giant reed, Arundo donax.</title>
        <authorList>
            <person name="Barrero R.A."/>
            <person name="Guerrero F.D."/>
            <person name="Moolhuijzen P."/>
            <person name="Goolsby J.A."/>
            <person name="Tidwell J."/>
            <person name="Bellgard S.E."/>
            <person name="Bellgard M.I."/>
        </authorList>
    </citation>
    <scope>NUCLEOTIDE SEQUENCE</scope>
    <source>
        <tissue evidence="1">Shoot tissue taken approximately 20 cm above the soil surface</tissue>
    </source>
</reference>
<accession>A0A0A8ZFP0</accession>
<organism evidence="1">
    <name type="scientific">Arundo donax</name>
    <name type="common">Giant reed</name>
    <name type="synonym">Donax arundinaceus</name>
    <dbReference type="NCBI Taxonomy" id="35708"/>
    <lineage>
        <taxon>Eukaryota</taxon>
        <taxon>Viridiplantae</taxon>
        <taxon>Streptophyta</taxon>
        <taxon>Embryophyta</taxon>
        <taxon>Tracheophyta</taxon>
        <taxon>Spermatophyta</taxon>
        <taxon>Magnoliopsida</taxon>
        <taxon>Liliopsida</taxon>
        <taxon>Poales</taxon>
        <taxon>Poaceae</taxon>
        <taxon>PACMAD clade</taxon>
        <taxon>Arundinoideae</taxon>
        <taxon>Arundineae</taxon>
        <taxon>Arundo</taxon>
    </lineage>
</organism>
<dbReference type="EMBL" id="GBRH01259676">
    <property type="protein sequence ID" value="JAD38219.1"/>
    <property type="molecule type" value="Transcribed_RNA"/>
</dbReference>
<proteinExistence type="predicted"/>
<sequence>MGRVERCPKWLKKYAFSVSSGQPSKEGEGGYI</sequence>
<reference evidence="1" key="1">
    <citation type="submission" date="2014-09" db="EMBL/GenBank/DDBJ databases">
        <authorList>
            <person name="Magalhaes I.L.F."/>
            <person name="Oliveira U."/>
            <person name="Santos F.R."/>
            <person name="Vidigal T.H.D.A."/>
            <person name="Brescovit A.D."/>
            <person name="Santos A.J."/>
        </authorList>
    </citation>
    <scope>NUCLEOTIDE SEQUENCE</scope>
    <source>
        <tissue evidence="1">Shoot tissue taken approximately 20 cm above the soil surface</tissue>
    </source>
</reference>
<name>A0A0A8ZFP0_ARUDO</name>
<protein>
    <submittedName>
        <fullName evidence="1">Uncharacterized protein</fullName>
    </submittedName>
</protein>